<dbReference type="AlphaFoldDB" id="A0A4U8UJ99"/>
<name>A0A4U8UJ99_STECR</name>
<keyword evidence="2" id="KW-1185">Reference proteome</keyword>
<dbReference type="Proteomes" id="UP000298663">
    <property type="component" value="Chromosome X"/>
</dbReference>
<reference evidence="1 2" key="2">
    <citation type="journal article" date="2019" name="G3 (Bethesda)">
        <title>Hybrid Assembly of the Genome of the Entomopathogenic Nematode Steinernema carpocapsae Identifies the X-Chromosome.</title>
        <authorList>
            <person name="Serra L."/>
            <person name="Macchietto M."/>
            <person name="Macias-Munoz A."/>
            <person name="McGill C.J."/>
            <person name="Rodriguez I.M."/>
            <person name="Rodriguez B."/>
            <person name="Murad R."/>
            <person name="Mortazavi A."/>
        </authorList>
    </citation>
    <scope>NUCLEOTIDE SEQUENCE [LARGE SCALE GENOMIC DNA]</scope>
    <source>
        <strain evidence="1 2">ALL</strain>
    </source>
</reference>
<proteinExistence type="predicted"/>
<sequence length="98" mass="11270">MKKGSNALVKQDGNDVLTRFENMWLVWREGQKAHSKACAEQRCEITFSLNALLSKKNACLERNIDNLPDTESAVLNNWFTAYFISAQRPSGKRLFLKY</sequence>
<dbReference type="EMBL" id="AZBU02000001">
    <property type="protein sequence ID" value="TMS32237.1"/>
    <property type="molecule type" value="Genomic_DNA"/>
</dbReference>
<comment type="caution">
    <text evidence="1">The sequence shown here is derived from an EMBL/GenBank/DDBJ whole genome shotgun (WGS) entry which is preliminary data.</text>
</comment>
<accession>A0A4U8UJ99</accession>
<evidence type="ECO:0000313" key="1">
    <source>
        <dbReference type="EMBL" id="TMS32237.1"/>
    </source>
</evidence>
<dbReference type="EMBL" id="CM016762">
    <property type="protein sequence ID" value="TMS32237.1"/>
    <property type="molecule type" value="Genomic_DNA"/>
</dbReference>
<reference evidence="1 2" key="1">
    <citation type="journal article" date="2015" name="Genome Biol.">
        <title>Comparative genomics of Steinernema reveals deeply conserved gene regulatory networks.</title>
        <authorList>
            <person name="Dillman A.R."/>
            <person name="Macchietto M."/>
            <person name="Porter C.F."/>
            <person name="Rogers A."/>
            <person name="Williams B."/>
            <person name="Antoshechkin I."/>
            <person name="Lee M.M."/>
            <person name="Goodwin Z."/>
            <person name="Lu X."/>
            <person name="Lewis E.E."/>
            <person name="Goodrich-Blair H."/>
            <person name="Stock S.P."/>
            <person name="Adams B.J."/>
            <person name="Sternberg P.W."/>
            <person name="Mortazavi A."/>
        </authorList>
    </citation>
    <scope>NUCLEOTIDE SEQUENCE [LARGE SCALE GENOMIC DNA]</scope>
    <source>
        <strain evidence="1 2">ALL</strain>
    </source>
</reference>
<evidence type="ECO:0000313" key="2">
    <source>
        <dbReference type="Proteomes" id="UP000298663"/>
    </source>
</evidence>
<gene>
    <name evidence="1" type="ORF">L596_000104</name>
</gene>
<protein>
    <submittedName>
        <fullName evidence="1">Uncharacterized protein</fullName>
    </submittedName>
</protein>
<organism evidence="1 2">
    <name type="scientific">Steinernema carpocapsae</name>
    <name type="common">Entomopathogenic nematode</name>
    <dbReference type="NCBI Taxonomy" id="34508"/>
    <lineage>
        <taxon>Eukaryota</taxon>
        <taxon>Metazoa</taxon>
        <taxon>Ecdysozoa</taxon>
        <taxon>Nematoda</taxon>
        <taxon>Chromadorea</taxon>
        <taxon>Rhabditida</taxon>
        <taxon>Tylenchina</taxon>
        <taxon>Panagrolaimomorpha</taxon>
        <taxon>Strongyloidoidea</taxon>
        <taxon>Steinernematidae</taxon>
        <taxon>Steinernema</taxon>
    </lineage>
</organism>